<proteinExistence type="predicted"/>
<feature type="non-terminal residue" evidence="2">
    <location>
        <position position="1"/>
    </location>
</feature>
<keyword evidence="1" id="KW-0812">Transmembrane</keyword>
<evidence type="ECO:0000256" key="1">
    <source>
        <dbReference type="SAM" id="Phobius"/>
    </source>
</evidence>
<dbReference type="PANTHER" id="PTHR46701:SF7">
    <property type="entry name" value="GLYCOSYLTRANSFERASE-LIKE KOBITO 1"/>
    <property type="match status" value="1"/>
</dbReference>
<dbReference type="AlphaFoldDB" id="A0A835I5M2"/>
<feature type="transmembrane region" description="Helical" evidence="1">
    <location>
        <begin position="106"/>
        <end position="129"/>
    </location>
</feature>
<keyword evidence="1" id="KW-1133">Transmembrane helix</keyword>
<protein>
    <submittedName>
        <fullName evidence="2">Uncharacterized protein</fullName>
    </submittedName>
</protein>
<evidence type="ECO:0000313" key="2">
    <source>
        <dbReference type="EMBL" id="KAF9610562.1"/>
    </source>
</evidence>
<name>A0A835I5M2_9MAGN</name>
<dbReference type="GO" id="GO:0030244">
    <property type="term" value="P:cellulose biosynthetic process"/>
    <property type="evidence" value="ECO:0007669"/>
    <property type="project" value="InterPro"/>
</dbReference>
<sequence>VLSCDEVNYGYNAAKDCYKDLMAAGIMDPSKAFIIASTATEEEMLHWYHEHIVWADKTLNMKLLRKGILTRIYAPMFHHCLHPAWMSSKWINREPRVVASSSKHHVPLLLFHVWTVVLYILRNSLMLGLMGLSRSLPKRWCTLRFRVTC</sequence>
<organism evidence="2 3">
    <name type="scientific">Coptis chinensis</name>
    <dbReference type="NCBI Taxonomy" id="261450"/>
    <lineage>
        <taxon>Eukaryota</taxon>
        <taxon>Viridiplantae</taxon>
        <taxon>Streptophyta</taxon>
        <taxon>Embryophyta</taxon>
        <taxon>Tracheophyta</taxon>
        <taxon>Spermatophyta</taxon>
        <taxon>Magnoliopsida</taxon>
        <taxon>Ranunculales</taxon>
        <taxon>Ranunculaceae</taxon>
        <taxon>Coptidoideae</taxon>
        <taxon>Coptis</taxon>
    </lineage>
</organism>
<dbReference type="Gene3D" id="1.10.560.10">
    <property type="entry name" value="GroEL-like equatorial domain"/>
    <property type="match status" value="1"/>
</dbReference>
<dbReference type="Proteomes" id="UP000631114">
    <property type="component" value="Unassembled WGS sequence"/>
</dbReference>
<dbReference type="PANTHER" id="PTHR46701">
    <property type="entry name" value="GLYCOSYLTRANSFERASE-LIKE KOBITO 1"/>
    <property type="match status" value="1"/>
</dbReference>
<gene>
    <name evidence="2" type="ORF">IFM89_023262</name>
</gene>
<dbReference type="EMBL" id="JADFTS010000004">
    <property type="protein sequence ID" value="KAF9610562.1"/>
    <property type="molecule type" value="Genomic_DNA"/>
</dbReference>
<keyword evidence="1" id="KW-0472">Membrane</keyword>
<reference evidence="2 3" key="1">
    <citation type="submission" date="2020-10" db="EMBL/GenBank/DDBJ databases">
        <title>The Coptis chinensis genome and diversification of protoberbering-type alkaloids.</title>
        <authorList>
            <person name="Wang B."/>
            <person name="Shu S."/>
            <person name="Song C."/>
            <person name="Liu Y."/>
        </authorList>
    </citation>
    <scope>NUCLEOTIDE SEQUENCE [LARGE SCALE GENOMIC DNA]</scope>
    <source>
        <strain evidence="2">HL-2020</strain>
        <tissue evidence="2">Leaf</tissue>
    </source>
</reference>
<dbReference type="GO" id="GO:0009737">
    <property type="term" value="P:response to abscisic acid"/>
    <property type="evidence" value="ECO:0007669"/>
    <property type="project" value="InterPro"/>
</dbReference>
<accession>A0A835I5M2</accession>
<dbReference type="OrthoDB" id="433309at2759"/>
<dbReference type="InterPro" id="IPR044224">
    <property type="entry name" value="KOBITO1-like"/>
</dbReference>
<comment type="caution">
    <text evidence="2">The sequence shown here is derived from an EMBL/GenBank/DDBJ whole genome shotgun (WGS) entry which is preliminary data.</text>
</comment>
<evidence type="ECO:0000313" key="3">
    <source>
        <dbReference type="Proteomes" id="UP000631114"/>
    </source>
</evidence>
<dbReference type="InterPro" id="IPR027413">
    <property type="entry name" value="GROEL-like_equatorial_sf"/>
</dbReference>
<keyword evidence="3" id="KW-1185">Reference proteome</keyword>